<dbReference type="RefSeq" id="WP_224477456.1">
    <property type="nucleotide sequence ID" value="NZ_JAIUJS010000002.1"/>
</dbReference>
<keyword evidence="2" id="KW-1185">Reference proteome</keyword>
<protein>
    <recommendedName>
        <fullName evidence="3">DUF481 domain-containing protein</fullName>
    </recommendedName>
</protein>
<proteinExistence type="predicted"/>
<sequence>MLQRFIVVLIFLISFQNIKAQTNITEQLSIFLDCRVCDNEYLRQNLGNVQFVRDQFLGDVHVFFVTQRNGSGGRSYEVEFIGKKEFEAINYKLTFSTDANMTRDETRQRVLENLKLGLVRFWIAKGTTDEVTVSVPAPEDEEEVKEDDPWNYWLFQIGAGGFFDGQEQSRFSNINFNASARRVTEKNKFSFRARFSESRNVFEFEGDEIIGINDRKSINVSDILSINDHWSYGFFGFIGSSTFNNTDLQWTFRPALEYSFFNYVESAKKQLTISYRNGIRYNDYIERTLFNETEEYLWEHGVQVGGRINQEWGNFNAEVSFNQFLNDTSLYALNFFVGTRIRLFKGFNFNVSGSYSITRNQINLPGGDLSLEELLLQQQQLQSGYNYFVNVGFSYSFGSIYNTIVNPRFDF</sequence>
<dbReference type="EMBL" id="JAIUJS010000002">
    <property type="protein sequence ID" value="MCA0152528.1"/>
    <property type="molecule type" value="Genomic_DNA"/>
</dbReference>
<evidence type="ECO:0008006" key="3">
    <source>
        <dbReference type="Google" id="ProtNLM"/>
    </source>
</evidence>
<evidence type="ECO:0000313" key="1">
    <source>
        <dbReference type="EMBL" id="MCA0152528.1"/>
    </source>
</evidence>
<dbReference type="Proteomes" id="UP001198402">
    <property type="component" value="Unassembled WGS sequence"/>
</dbReference>
<organism evidence="1 2">
    <name type="scientific">Winogradskyella vincentii</name>
    <dbReference type="NCBI Taxonomy" id="2877122"/>
    <lineage>
        <taxon>Bacteria</taxon>
        <taxon>Pseudomonadati</taxon>
        <taxon>Bacteroidota</taxon>
        <taxon>Flavobacteriia</taxon>
        <taxon>Flavobacteriales</taxon>
        <taxon>Flavobacteriaceae</taxon>
        <taxon>Winogradskyella</taxon>
    </lineage>
</organism>
<reference evidence="2" key="1">
    <citation type="submission" date="2023-07" db="EMBL/GenBank/DDBJ databases">
        <authorList>
            <person name="Yue Y."/>
        </authorList>
    </citation>
    <scope>NUCLEOTIDE SEQUENCE [LARGE SCALE GENOMIC DNA]</scope>
    <source>
        <strain evidence="2">2Y89</strain>
    </source>
</reference>
<comment type="caution">
    <text evidence="1">The sequence shown here is derived from an EMBL/GenBank/DDBJ whole genome shotgun (WGS) entry which is preliminary data.</text>
</comment>
<evidence type="ECO:0000313" key="2">
    <source>
        <dbReference type="Proteomes" id="UP001198402"/>
    </source>
</evidence>
<accession>A0ABS7XXY8</accession>
<gene>
    <name evidence="1" type="ORF">LBV24_04825</name>
</gene>
<name>A0ABS7XXY8_9FLAO</name>